<keyword evidence="2" id="KW-0812">Transmembrane</keyword>
<dbReference type="AlphaFoldDB" id="A0AA47INY9"/>
<keyword evidence="2" id="KW-0472">Membrane</keyword>
<evidence type="ECO:0000256" key="1">
    <source>
        <dbReference type="SAM" id="MobiDB-lite"/>
    </source>
</evidence>
<evidence type="ECO:0008006" key="5">
    <source>
        <dbReference type="Google" id="ProtNLM"/>
    </source>
</evidence>
<organism evidence="3 4">
    <name type="scientific">Actinomyces naeslundii</name>
    <dbReference type="NCBI Taxonomy" id="1655"/>
    <lineage>
        <taxon>Bacteria</taxon>
        <taxon>Bacillati</taxon>
        <taxon>Actinomycetota</taxon>
        <taxon>Actinomycetes</taxon>
        <taxon>Actinomycetales</taxon>
        <taxon>Actinomycetaceae</taxon>
        <taxon>Actinomyces</taxon>
    </lineage>
</organism>
<evidence type="ECO:0000313" key="3">
    <source>
        <dbReference type="EMBL" id="WAL43023.1"/>
    </source>
</evidence>
<keyword evidence="2" id="KW-1133">Transmembrane helix</keyword>
<name>A0AA47INY9_ACTNA</name>
<feature type="transmembrane region" description="Helical" evidence="2">
    <location>
        <begin position="207"/>
        <end position="231"/>
    </location>
</feature>
<feature type="compositionally biased region" description="Low complexity" evidence="1">
    <location>
        <begin position="112"/>
        <end position="137"/>
    </location>
</feature>
<evidence type="ECO:0000313" key="4">
    <source>
        <dbReference type="Proteomes" id="UP001163127"/>
    </source>
</evidence>
<feature type="region of interest" description="Disordered" evidence="1">
    <location>
        <begin position="357"/>
        <end position="402"/>
    </location>
</feature>
<dbReference type="EMBL" id="CP113787">
    <property type="protein sequence ID" value="WAL43023.1"/>
    <property type="molecule type" value="Genomic_DNA"/>
</dbReference>
<sequence length="428" mass="43012">MAKGRGRSHGESAGRRGAARRGAGSSTGRSSSGSQSRPHRHTGGAGESGARSGAGTARSPQGKKPGPQAKGRGGRTSGANRAGHPLHSGQTGRTSGGGKSAQASKRKGRPGQGQQRSESSQAAEASSAARSRQAAPGTARSARTSSTQAGRSGHRRSGWGKGIQWAHIGGGRLTGAPDSVQQGPEQPRSGRLRKPIPPQPRYGLRRALVLGGILLFLLLLVVAVVVGYLWVRGTIRSQDEQRAAAQVHTVYPTPGDCDPSALSNTVQGPESIGVGVGATFSISLINKGSAPCLLDAGSQAVGVRVSSGSQQVWDSVTCPVGQTKRPLLLPPGQAADVSVTWNGNAATSDCAAATALPASSTPSKDASGKATDQGTASADPSAAGASSASASAGQAQTAPGSAAGAGTYRFRFVMGDKDLTEDRVFVVG</sequence>
<feature type="compositionally biased region" description="Low complexity" evidence="1">
    <location>
        <begin position="374"/>
        <end position="402"/>
    </location>
</feature>
<protein>
    <recommendedName>
        <fullName evidence="5">DUF4232 domain-containing protein</fullName>
    </recommendedName>
</protein>
<proteinExistence type="predicted"/>
<accession>A0AA47INY9</accession>
<feature type="compositionally biased region" description="Polar residues" evidence="1">
    <location>
        <begin position="141"/>
        <end position="150"/>
    </location>
</feature>
<feature type="compositionally biased region" description="Low complexity" evidence="1">
    <location>
        <begin position="20"/>
        <end position="36"/>
    </location>
</feature>
<feature type="compositionally biased region" description="Low complexity" evidence="1">
    <location>
        <begin position="48"/>
        <end position="59"/>
    </location>
</feature>
<feature type="region of interest" description="Disordered" evidence="1">
    <location>
        <begin position="1"/>
        <end position="198"/>
    </location>
</feature>
<reference evidence="3" key="1">
    <citation type="submission" date="2022-11" db="EMBL/GenBank/DDBJ databases">
        <title>Dental biofilm bacteria. Genome sequencing and assembly.</title>
        <authorList>
            <person name="Robertsson C."/>
        </authorList>
    </citation>
    <scope>NUCLEOTIDE SEQUENCE</scope>
    <source>
        <strain evidence="3">CW</strain>
    </source>
</reference>
<dbReference type="Proteomes" id="UP001163127">
    <property type="component" value="Chromosome"/>
</dbReference>
<dbReference type="RefSeq" id="WP_256700503.1">
    <property type="nucleotide sequence ID" value="NZ_CP113787.1"/>
</dbReference>
<evidence type="ECO:0000256" key="2">
    <source>
        <dbReference type="SAM" id="Phobius"/>
    </source>
</evidence>
<gene>
    <name evidence="3" type="ORF">OFA60_00190</name>
</gene>